<accession>A0A4U1BMZ9</accession>
<evidence type="ECO:0008006" key="3">
    <source>
        <dbReference type="Google" id="ProtNLM"/>
    </source>
</evidence>
<keyword evidence="2" id="KW-1185">Reference proteome</keyword>
<evidence type="ECO:0000313" key="2">
    <source>
        <dbReference type="Proteomes" id="UP000305675"/>
    </source>
</evidence>
<comment type="caution">
    <text evidence="1">The sequence shown here is derived from an EMBL/GenBank/DDBJ whole genome shotgun (WGS) entry which is preliminary data.</text>
</comment>
<evidence type="ECO:0000313" key="1">
    <source>
        <dbReference type="EMBL" id="TKB54727.1"/>
    </source>
</evidence>
<dbReference type="EMBL" id="SWCJ01000007">
    <property type="protein sequence ID" value="TKB54727.1"/>
    <property type="molecule type" value="Genomic_DNA"/>
</dbReference>
<proteinExistence type="predicted"/>
<dbReference type="Proteomes" id="UP000305675">
    <property type="component" value="Unassembled WGS sequence"/>
</dbReference>
<sequence>MQPDIRNTYTESSPSASVQASFPEWKYRFILRKLALKRGEKVLVLSPCEEGFVRILSQQVGERGQVHILARDNQDVALLKQQYADLPNVAIHPRGPSLNSISYQALVWLRSEDQITDDNYKALQFGWRLLANCGRVMVVFPQSLGCCTSKELNGVIEQGNELGFVTRLRRCCDEHSMWIGVKYQSKL</sequence>
<name>A0A4U1BMZ9_9GAMM</name>
<organism evidence="1 2">
    <name type="scientific">Ferrimonas aestuarii</name>
    <dbReference type="NCBI Taxonomy" id="2569539"/>
    <lineage>
        <taxon>Bacteria</taxon>
        <taxon>Pseudomonadati</taxon>
        <taxon>Pseudomonadota</taxon>
        <taxon>Gammaproteobacteria</taxon>
        <taxon>Alteromonadales</taxon>
        <taxon>Ferrimonadaceae</taxon>
        <taxon>Ferrimonas</taxon>
    </lineage>
</organism>
<dbReference type="AlphaFoldDB" id="A0A4U1BMZ9"/>
<reference evidence="1 2" key="1">
    <citation type="submission" date="2019-04" db="EMBL/GenBank/DDBJ databases">
        <authorList>
            <person name="Hwang J.C."/>
        </authorList>
    </citation>
    <scope>NUCLEOTIDE SEQUENCE [LARGE SCALE GENOMIC DNA]</scope>
    <source>
        <strain evidence="1 2">IMCC35002</strain>
    </source>
</reference>
<gene>
    <name evidence="1" type="ORF">FCL42_11290</name>
</gene>
<dbReference type="RefSeq" id="WP_136863527.1">
    <property type="nucleotide sequence ID" value="NZ_SWCJ01000007.1"/>
</dbReference>
<protein>
    <recommendedName>
        <fullName evidence="3">Phospholipid N-methyltransferase</fullName>
    </recommendedName>
</protein>
<dbReference type="OrthoDB" id="6398501at2"/>